<evidence type="ECO:0000313" key="1">
    <source>
        <dbReference type="EMBL" id="MBP1990309.1"/>
    </source>
</evidence>
<dbReference type="Proteomes" id="UP001519287">
    <property type="component" value="Unassembled WGS sequence"/>
</dbReference>
<name>A0ABS4IRV1_9BACL</name>
<evidence type="ECO:0000313" key="2">
    <source>
        <dbReference type="Proteomes" id="UP001519287"/>
    </source>
</evidence>
<protein>
    <recommendedName>
        <fullName evidence="3">Alpha-L-rhamnosidase six-hairpin glycosidase domain-containing protein</fullName>
    </recommendedName>
</protein>
<sequence length="631" mass="72272">MKGWQKPKTTKLYINPPKAERMIMLWPDFKVVNSVVKRDQRQGAEDAHGFILVEGPGDVHIPWQESQMHIREDGIPIHKLEYSNGDLIYYMESFCSMDRIPVTYTRITVQNRTRRAIHAQLSLIPRSGRETELMGMNSDGYCSYEPRVELWGMRPSNWSMSEHTIRNDVYSILLQANEHVKMSWSGAEAGVPYHLRHVCKMQFEAGAESKTVIDIALAPGEGQAFDYNTAKRLTEKGWAEELALIQNVPQTDSPYYRRMFLHLISQMLQMIVSHEGESYTAVRQGGIERGIWPTEAVEYLVGLDMVGLYDHSNAVYEYFYQSQIKEGEDKGNIPSMIAPDWASNTGATLWGLSQHLVHRGDQERFSHFRQMLMDGYEWIERTRLVTTKDAYTGPGRGLFPPMSATDWVGANQSWCWTDAWNIMGLEQLAKAFAIFDDPAASVINQSYEQYMQAMKKILGDLTHGRELDEEIAITNRLGLAPTEPPWGPYHGDGPANLIRAGVIHTDSVTLVQVENYLRNRGLMRNGLCGLMTDSLILQGHAGDKWAGHTWYTSYAELCWFFAWLKRKEFHKAEETFQALVKYGMTEEFYIAERYADNDPTFAPWQPNGSGNGRMLMMMFAYFKEMQPVQPN</sequence>
<comment type="caution">
    <text evidence="1">The sequence shown here is derived from an EMBL/GenBank/DDBJ whole genome shotgun (WGS) entry which is preliminary data.</text>
</comment>
<proteinExistence type="predicted"/>
<reference evidence="1 2" key="1">
    <citation type="submission" date="2021-03" db="EMBL/GenBank/DDBJ databases">
        <title>Genomic Encyclopedia of Type Strains, Phase IV (KMG-IV): sequencing the most valuable type-strain genomes for metagenomic binning, comparative biology and taxonomic classification.</title>
        <authorList>
            <person name="Goeker M."/>
        </authorList>
    </citation>
    <scope>NUCLEOTIDE SEQUENCE [LARGE SCALE GENOMIC DNA]</scope>
    <source>
        <strain evidence="1 2">DSM 26048</strain>
    </source>
</reference>
<dbReference type="EMBL" id="JAGGLB010000004">
    <property type="protein sequence ID" value="MBP1990309.1"/>
    <property type="molecule type" value="Genomic_DNA"/>
</dbReference>
<organism evidence="1 2">
    <name type="scientific">Paenibacillus eucommiae</name>
    <dbReference type="NCBI Taxonomy" id="1355755"/>
    <lineage>
        <taxon>Bacteria</taxon>
        <taxon>Bacillati</taxon>
        <taxon>Bacillota</taxon>
        <taxon>Bacilli</taxon>
        <taxon>Bacillales</taxon>
        <taxon>Paenibacillaceae</taxon>
        <taxon>Paenibacillus</taxon>
    </lineage>
</organism>
<dbReference type="SUPFAM" id="SSF48208">
    <property type="entry name" value="Six-hairpin glycosidases"/>
    <property type="match status" value="1"/>
</dbReference>
<dbReference type="RefSeq" id="WP_209971086.1">
    <property type="nucleotide sequence ID" value="NZ_JAGGLB010000004.1"/>
</dbReference>
<gene>
    <name evidence="1" type="ORF">J2Z66_001907</name>
</gene>
<keyword evidence="2" id="KW-1185">Reference proteome</keyword>
<dbReference type="InterPro" id="IPR008928">
    <property type="entry name" value="6-hairpin_glycosidase_sf"/>
</dbReference>
<accession>A0ABS4IRV1</accession>
<evidence type="ECO:0008006" key="3">
    <source>
        <dbReference type="Google" id="ProtNLM"/>
    </source>
</evidence>